<feature type="transmembrane region" description="Helical" evidence="1">
    <location>
        <begin position="155"/>
        <end position="173"/>
    </location>
</feature>
<protein>
    <recommendedName>
        <fullName evidence="4">Ribosomal protein L18ae family</fullName>
    </recommendedName>
</protein>
<dbReference type="AlphaFoldDB" id="A0A843TXV4"/>
<proteinExistence type="predicted"/>
<organism evidence="2 3">
    <name type="scientific">Colocasia esculenta</name>
    <name type="common">Wild taro</name>
    <name type="synonym">Arum esculentum</name>
    <dbReference type="NCBI Taxonomy" id="4460"/>
    <lineage>
        <taxon>Eukaryota</taxon>
        <taxon>Viridiplantae</taxon>
        <taxon>Streptophyta</taxon>
        <taxon>Embryophyta</taxon>
        <taxon>Tracheophyta</taxon>
        <taxon>Spermatophyta</taxon>
        <taxon>Magnoliopsida</taxon>
        <taxon>Liliopsida</taxon>
        <taxon>Araceae</taxon>
        <taxon>Aroideae</taxon>
        <taxon>Colocasieae</taxon>
        <taxon>Colocasia</taxon>
    </lineage>
</organism>
<dbReference type="Proteomes" id="UP000652761">
    <property type="component" value="Unassembled WGS sequence"/>
</dbReference>
<name>A0A843TXV4_COLES</name>
<keyword evidence="1" id="KW-0472">Membrane</keyword>
<evidence type="ECO:0000313" key="2">
    <source>
        <dbReference type="EMBL" id="MQL76151.1"/>
    </source>
</evidence>
<reference evidence="2" key="1">
    <citation type="submission" date="2017-07" db="EMBL/GenBank/DDBJ databases">
        <title>Taro Niue Genome Assembly and Annotation.</title>
        <authorList>
            <person name="Atibalentja N."/>
            <person name="Keating K."/>
            <person name="Fields C.J."/>
        </authorList>
    </citation>
    <scope>NUCLEOTIDE SEQUENCE</scope>
    <source>
        <strain evidence="2">Niue_2</strain>
        <tissue evidence="2">Leaf</tissue>
    </source>
</reference>
<feature type="transmembrane region" description="Helical" evidence="1">
    <location>
        <begin position="113"/>
        <end position="135"/>
    </location>
</feature>
<dbReference type="OrthoDB" id="1922941at2759"/>
<keyword evidence="1" id="KW-0812">Transmembrane</keyword>
<evidence type="ECO:0000256" key="1">
    <source>
        <dbReference type="SAM" id="Phobius"/>
    </source>
</evidence>
<dbReference type="PANTHER" id="PTHR46666">
    <property type="entry name" value="60S RIBOSOMAL L18A-LIKE PROTEIN"/>
    <property type="match status" value="1"/>
</dbReference>
<evidence type="ECO:0008006" key="4">
    <source>
        <dbReference type="Google" id="ProtNLM"/>
    </source>
</evidence>
<keyword evidence="3" id="KW-1185">Reference proteome</keyword>
<dbReference type="PANTHER" id="PTHR46666:SF2">
    <property type="entry name" value="60S RIBOSOMAL L18A-LIKE PROTEIN"/>
    <property type="match status" value="1"/>
</dbReference>
<dbReference type="EMBL" id="NMUH01000283">
    <property type="protein sequence ID" value="MQL76151.1"/>
    <property type="molecule type" value="Genomic_DNA"/>
</dbReference>
<gene>
    <name evidence="2" type="ORF">Taro_008540</name>
</gene>
<accession>A0A843TXV4</accession>
<keyword evidence="1" id="KW-1133">Transmembrane helix</keyword>
<comment type="caution">
    <text evidence="2">The sequence shown here is derived from an EMBL/GenBank/DDBJ whole genome shotgun (WGS) entry which is preliminary data.</text>
</comment>
<evidence type="ECO:0000313" key="3">
    <source>
        <dbReference type="Proteomes" id="UP000652761"/>
    </source>
</evidence>
<sequence length="176" mass="19556">MGFDSQTLLELQEKITLDEELVLQRCEARAVPQVPLISAGPAASAATWLIDNGKGKRLEAGGILRTLRLQITLYSMEGVIAAPVDDEKDRGKYTLVEDVEDPQLGMFDKRLPCFGCGIGWFSFLLGFAVPPMWYFSTILYFGNYYRKDPRERTGLAASAIAVSSLSFSVFFIMGRI</sequence>